<dbReference type="AlphaFoldDB" id="A0A1X7TTW0"/>
<dbReference type="InParanoid" id="A0A1X7TTW0"/>
<name>A0A1X7TTW0_AMPQE</name>
<accession>A0A1X7TTW0</accession>
<dbReference type="EnsemblMetazoa" id="Aqu2.1.18475_001">
    <property type="protein sequence ID" value="Aqu2.1.18475_001"/>
    <property type="gene ID" value="Aqu2.1.18475"/>
</dbReference>
<protein>
    <submittedName>
        <fullName evidence="1">Uncharacterized protein</fullName>
    </submittedName>
</protein>
<reference evidence="1" key="1">
    <citation type="submission" date="2017-05" db="UniProtKB">
        <authorList>
            <consortium name="EnsemblMetazoa"/>
        </authorList>
    </citation>
    <scope>IDENTIFICATION</scope>
</reference>
<sequence>KYDERLLVMKGQLQSLVGLLNYAARIVSLRRPFTWSLMEALKIPQEPDHWVRLNVECSRTPCSASTATGAVVGSGGSLDIRSLDAEARSLLVSGLSGRRKSTYFSAKR</sequence>
<proteinExistence type="predicted"/>
<organism evidence="1">
    <name type="scientific">Amphimedon queenslandica</name>
    <name type="common">Sponge</name>
    <dbReference type="NCBI Taxonomy" id="400682"/>
    <lineage>
        <taxon>Eukaryota</taxon>
        <taxon>Metazoa</taxon>
        <taxon>Porifera</taxon>
        <taxon>Demospongiae</taxon>
        <taxon>Heteroscleromorpha</taxon>
        <taxon>Haplosclerida</taxon>
        <taxon>Niphatidae</taxon>
        <taxon>Amphimedon</taxon>
    </lineage>
</organism>
<evidence type="ECO:0000313" key="1">
    <source>
        <dbReference type="EnsemblMetazoa" id="Aqu2.1.18475_001"/>
    </source>
</evidence>